<dbReference type="Pfam" id="PF02518">
    <property type="entry name" value="HATPase_c"/>
    <property type="match status" value="1"/>
</dbReference>
<accession>A0A919PTN8</accession>
<dbReference type="Proteomes" id="UP000660611">
    <property type="component" value="Unassembled WGS sequence"/>
</dbReference>
<evidence type="ECO:0000259" key="12">
    <source>
        <dbReference type="PROSITE" id="PS50109"/>
    </source>
</evidence>
<evidence type="ECO:0000256" key="2">
    <source>
        <dbReference type="ARBA" id="ARBA00004236"/>
    </source>
</evidence>
<dbReference type="Pfam" id="PF00512">
    <property type="entry name" value="HisKA"/>
    <property type="match status" value="1"/>
</dbReference>
<gene>
    <name evidence="14" type="primary">cutS_3</name>
    <name evidence="14" type="ORF">Dsi01nite_071420</name>
</gene>
<dbReference type="Gene3D" id="3.30.565.10">
    <property type="entry name" value="Histidine kinase-like ATPase, C-terminal domain"/>
    <property type="match status" value="1"/>
</dbReference>
<dbReference type="SMART" id="SM00304">
    <property type="entry name" value="HAMP"/>
    <property type="match status" value="1"/>
</dbReference>
<feature type="transmembrane region" description="Helical" evidence="11">
    <location>
        <begin position="111"/>
        <end position="131"/>
    </location>
</feature>
<keyword evidence="9" id="KW-0902">Two-component regulatory system</keyword>
<reference evidence="14" key="1">
    <citation type="submission" date="2021-01" db="EMBL/GenBank/DDBJ databases">
        <title>Whole genome shotgun sequence of Dactylosporangium siamense NBRC 106093.</title>
        <authorList>
            <person name="Komaki H."/>
            <person name="Tamura T."/>
        </authorList>
    </citation>
    <scope>NUCLEOTIDE SEQUENCE</scope>
    <source>
        <strain evidence="14">NBRC 106093</strain>
    </source>
</reference>
<keyword evidence="5" id="KW-0808">Transferase</keyword>
<organism evidence="14 15">
    <name type="scientific">Dactylosporangium siamense</name>
    <dbReference type="NCBI Taxonomy" id="685454"/>
    <lineage>
        <taxon>Bacteria</taxon>
        <taxon>Bacillati</taxon>
        <taxon>Actinomycetota</taxon>
        <taxon>Actinomycetes</taxon>
        <taxon>Micromonosporales</taxon>
        <taxon>Micromonosporaceae</taxon>
        <taxon>Dactylosporangium</taxon>
    </lineage>
</organism>
<dbReference type="PANTHER" id="PTHR45436:SF5">
    <property type="entry name" value="SENSOR HISTIDINE KINASE TRCS"/>
    <property type="match status" value="1"/>
</dbReference>
<evidence type="ECO:0000256" key="8">
    <source>
        <dbReference type="ARBA" id="ARBA00022989"/>
    </source>
</evidence>
<dbReference type="InterPro" id="IPR003594">
    <property type="entry name" value="HATPase_dom"/>
</dbReference>
<dbReference type="InterPro" id="IPR036097">
    <property type="entry name" value="HisK_dim/P_sf"/>
</dbReference>
<comment type="subcellular location">
    <subcellularLocation>
        <location evidence="2">Cell membrane</location>
    </subcellularLocation>
</comment>
<dbReference type="AlphaFoldDB" id="A0A919PTN8"/>
<dbReference type="GO" id="GO:0005886">
    <property type="term" value="C:plasma membrane"/>
    <property type="evidence" value="ECO:0007669"/>
    <property type="project" value="UniProtKB-SubCell"/>
</dbReference>
<dbReference type="InterPro" id="IPR003661">
    <property type="entry name" value="HisK_dim/P_dom"/>
</dbReference>
<dbReference type="InterPro" id="IPR003660">
    <property type="entry name" value="HAMP_dom"/>
</dbReference>
<keyword evidence="15" id="KW-1185">Reference proteome</keyword>
<dbReference type="Gene3D" id="1.10.287.130">
    <property type="match status" value="1"/>
</dbReference>
<dbReference type="InterPro" id="IPR005467">
    <property type="entry name" value="His_kinase_dom"/>
</dbReference>
<evidence type="ECO:0000256" key="3">
    <source>
        <dbReference type="ARBA" id="ARBA00012438"/>
    </source>
</evidence>
<dbReference type="InterPro" id="IPR004358">
    <property type="entry name" value="Sig_transdc_His_kin-like_C"/>
</dbReference>
<evidence type="ECO:0000313" key="15">
    <source>
        <dbReference type="Proteomes" id="UP000660611"/>
    </source>
</evidence>
<protein>
    <recommendedName>
        <fullName evidence="3">histidine kinase</fullName>
        <ecNumber evidence="3">2.7.13.3</ecNumber>
    </recommendedName>
</protein>
<evidence type="ECO:0000256" key="7">
    <source>
        <dbReference type="ARBA" id="ARBA00022777"/>
    </source>
</evidence>
<evidence type="ECO:0000313" key="14">
    <source>
        <dbReference type="EMBL" id="GIG49101.1"/>
    </source>
</evidence>
<dbReference type="PROSITE" id="PS50885">
    <property type="entry name" value="HAMP"/>
    <property type="match status" value="1"/>
</dbReference>
<dbReference type="SUPFAM" id="SSF55874">
    <property type="entry name" value="ATPase domain of HSP90 chaperone/DNA topoisomerase II/histidine kinase"/>
    <property type="match status" value="1"/>
</dbReference>
<dbReference type="SUPFAM" id="SSF47384">
    <property type="entry name" value="Homodimeric domain of signal transducing histidine kinase"/>
    <property type="match status" value="1"/>
</dbReference>
<comment type="caution">
    <text evidence="14">The sequence shown here is derived from an EMBL/GenBank/DDBJ whole genome shotgun (WGS) entry which is preliminary data.</text>
</comment>
<dbReference type="EMBL" id="BONQ01000111">
    <property type="protein sequence ID" value="GIG49101.1"/>
    <property type="molecule type" value="Genomic_DNA"/>
</dbReference>
<evidence type="ECO:0000256" key="9">
    <source>
        <dbReference type="ARBA" id="ARBA00023012"/>
    </source>
</evidence>
<keyword evidence="6 11" id="KW-0812">Transmembrane</keyword>
<keyword evidence="8 11" id="KW-1133">Transmembrane helix</keyword>
<dbReference type="Pfam" id="PF00672">
    <property type="entry name" value="HAMP"/>
    <property type="match status" value="1"/>
</dbReference>
<evidence type="ECO:0000256" key="11">
    <source>
        <dbReference type="SAM" id="Phobius"/>
    </source>
</evidence>
<comment type="catalytic activity">
    <reaction evidence="1">
        <text>ATP + protein L-histidine = ADP + protein N-phospho-L-histidine.</text>
        <dbReference type="EC" id="2.7.13.3"/>
    </reaction>
</comment>
<evidence type="ECO:0000256" key="5">
    <source>
        <dbReference type="ARBA" id="ARBA00022679"/>
    </source>
</evidence>
<name>A0A919PTN8_9ACTN</name>
<evidence type="ECO:0000259" key="13">
    <source>
        <dbReference type="PROSITE" id="PS50885"/>
    </source>
</evidence>
<keyword evidence="10 11" id="KW-0472">Membrane</keyword>
<proteinExistence type="predicted"/>
<evidence type="ECO:0000256" key="6">
    <source>
        <dbReference type="ARBA" id="ARBA00022692"/>
    </source>
</evidence>
<evidence type="ECO:0000256" key="1">
    <source>
        <dbReference type="ARBA" id="ARBA00000085"/>
    </source>
</evidence>
<feature type="transmembrane region" description="Helical" evidence="11">
    <location>
        <begin position="12"/>
        <end position="38"/>
    </location>
</feature>
<sequence>MTRPKPTVRVRLTLLYTGLFAAGGAILLVITYLLVAAIPTAVTSWSVRLPGGQVETSAFRVPDRAEFEPICVEALRSKDVDPNLRDKCVTAYQVWGAQTQRAETLSQLLRFSLTTLAAVIGLAALTGWIVAGRVLRPVHTIAAAARAASQRNLSDRIALQGPHDELRDLADTFDEMLDRLQATFVGQERFIANASHELRTPLMAMRATVDVVLAKPAPTNAELCEMAQDVRIEVDHAEGLVEALLTLARNERGLMVSEDVDLATAAEDVLDSAELSDRHVHASLEPAATSGDPVLLERLIANLVDNAVRYNVTGGDVWVSTSTAHGRPTVVVANTGPVVPTEAIDGLFEPFHRLNDRTSGDGFGLGLAIVASIATMHHGTVTAVPRPGGGLHVTLALPPAAGSGQCGDAAHHVGAASSYRL</sequence>
<keyword evidence="7" id="KW-0418">Kinase</keyword>
<dbReference type="SMART" id="SM00387">
    <property type="entry name" value="HATPase_c"/>
    <property type="match status" value="1"/>
</dbReference>
<dbReference type="InterPro" id="IPR036890">
    <property type="entry name" value="HATPase_C_sf"/>
</dbReference>
<dbReference type="PROSITE" id="PS50109">
    <property type="entry name" value="HIS_KIN"/>
    <property type="match status" value="1"/>
</dbReference>
<dbReference type="PRINTS" id="PR00344">
    <property type="entry name" value="BCTRLSENSOR"/>
</dbReference>
<evidence type="ECO:0000256" key="10">
    <source>
        <dbReference type="ARBA" id="ARBA00023136"/>
    </source>
</evidence>
<dbReference type="CDD" id="cd00082">
    <property type="entry name" value="HisKA"/>
    <property type="match status" value="1"/>
</dbReference>
<dbReference type="EC" id="2.7.13.3" evidence="3"/>
<dbReference type="InterPro" id="IPR050428">
    <property type="entry name" value="TCS_sensor_his_kinase"/>
</dbReference>
<feature type="domain" description="HAMP" evidence="13">
    <location>
        <begin position="132"/>
        <end position="185"/>
    </location>
</feature>
<dbReference type="SUPFAM" id="SSF158472">
    <property type="entry name" value="HAMP domain-like"/>
    <property type="match status" value="1"/>
</dbReference>
<dbReference type="PANTHER" id="PTHR45436">
    <property type="entry name" value="SENSOR HISTIDINE KINASE YKOH"/>
    <property type="match status" value="1"/>
</dbReference>
<dbReference type="GO" id="GO:0000155">
    <property type="term" value="F:phosphorelay sensor kinase activity"/>
    <property type="evidence" value="ECO:0007669"/>
    <property type="project" value="InterPro"/>
</dbReference>
<dbReference type="CDD" id="cd06225">
    <property type="entry name" value="HAMP"/>
    <property type="match status" value="1"/>
</dbReference>
<dbReference type="Gene3D" id="6.10.340.10">
    <property type="match status" value="1"/>
</dbReference>
<feature type="domain" description="Histidine kinase" evidence="12">
    <location>
        <begin position="193"/>
        <end position="401"/>
    </location>
</feature>
<evidence type="ECO:0000256" key="4">
    <source>
        <dbReference type="ARBA" id="ARBA00022553"/>
    </source>
</evidence>
<keyword evidence="4" id="KW-0597">Phosphoprotein</keyword>
<dbReference type="SMART" id="SM00388">
    <property type="entry name" value="HisKA"/>
    <property type="match status" value="1"/>
</dbReference>